<accession>A0ABU0EMH7</accession>
<reference evidence="1 2" key="1">
    <citation type="submission" date="2023-07" db="EMBL/GenBank/DDBJ databases">
        <title>Sequencing the genomes of 1000 actinobacteria strains.</title>
        <authorList>
            <person name="Klenk H.-P."/>
        </authorList>
    </citation>
    <scope>NUCLEOTIDE SEQUENCE [LARGE SCALE GENOMIC DNA]</scope>
    <source>
        <strain evidence="1 2">DSM 45805</strain>
    </source>
</reference>
<proteinExistence type="predicted"/>
<gene>
    <name evidence="1" type="ORF">FB470_000477</name>
</gene>
<dbReference type="Proteomes" id="UP001229651">
    <property type="component" value="Unassembled WGS sequence"/>
</dbReference>
<comment type="caution">
    <text evidence="1">The sequence shown here is derived from an EMBL/GenBank/DDBJ whole genome shotgun (WGS) entry which is preliminary data.</text>
</comment>
<protein>
    <submittedName>
        <fullName evidence="1">Uncharacterized protein</fullName>
    </submittedName>
</protein>
<evidence type="ECO:0000313" key="2">
    <source>
        <dbReference type="Proteomes" id="UP001229651"/>
    </source>
</evidence>
<name>A0ABU0EMH7_9PSEU</name>
<dbReference type="EMBL" id="JAUSUT010000001">
    <property type="protein sequence ID" value="MDQ0376483.1"/>
    <property type="molecule type" value="Genomic_DNA"/>
</dbReference>
<organism evidence="1 2">
    <name type="scientific">Amycolatopsis thermophila</name>
    <dbReference type="NCBI Taxonomy" id="206084"/>
    <lineage>
        <taxon>Bacteria</taxon>
        <taxon>Bacillati</taxon>
        <taxon>Actinomycetota</taxon>
        <taxon>Actinomycetes</taxon>
        <taxon>Pseudonocardiales</taxon>
        <taxon>Pseudonocardiaceae</taxon>
        <taxon>Amycolatopsis</taxon>
    </lineage>
</organism>
<evidence type="ECO:0000313" key="1">
    <source>
        <dbReference type="EMBL" id="MDQ0376483.1"/>
    </source>
</evidence>
<sequence>MSGTAGSIAPPVPAPVRGNAVLTALTDVGSRPGVWVDCPLQVTLPEAGTYELDGNLRSYVEGTSPASTYIVGRLFDVTAGVVVPNSETFINQQSVTVSPTSTSIRIGANMSAPLVVDYAVTKPTVLRLQVKFTDGYSTVVGAHMTSDANGRTLLRFRKVA</sequence>
<keyword evidence="2" id="KW-1185">Reference proteome</keyword>
<dbReference type="RefSeq" id="WP_306988358.1">
    <property type="nucleotide sequence ID" value="NZ_JAUSUT010000001.1"/>
</dbReference>